<evidence type="ECO:0000313" key="2">
    <source>
        <dbReference type="EMBL" id="TDD67799.1"/>
    </source>
</evidence>
<keyword evidence="2" id="KW-0378">Hydrolase</keyword>
<dbReference type="InterPro" id="IPR029058">
    <property type="entry name" value="AB_hydrolase_fold"/>
</dbReference>
<dbReference type="AlphaFoldDB" id="A0A4R5AA44"/>
<dbReference type="PANTHER" id="PTHR43265:SF1">
    <property type="entry name" value="ESTERASE ESTD"/>
    <property type="match status" value="1"/>
</dbReference>
<accession>A0A4R5AA44</accession>
<dbReference type="OrthoDB" id="9765647at2"/>
<reference evidence="2 3" key="1">
    <citation type="submission" date="2019-03" db="EMBL/GenBank/DDBJ databases">
        <title>Draft genome sequences of novel Actinobacteria.</title>
        <authorList>
            <person name="Sahin N."/>
            <person name="Ay H."/>
            <person name="Saygin H."/>
        </authorList>
    </citation>
    <scope>NUCLEOTIDE SEQUENCE [LARGE SCALE GENOMIC DNA]</scope>
    <source>
        <strain evidence="2 3">H3C3</strain>
    </source>
</reference>
<dbReference type="EMBL" id="SMKU01000352">
    <property type="protein sequence ID" value="TDD67799.1"/>
    <property type="molecule type" value="Genomic_DNA"/>
</dbReference>
<dbReference type="GO" id="GO:0052689">
    <property type="term" value="F:carboxylic ester hydrolase activity"/>
    <property type="evidence" value="ECO:0007669"/>
    <property type="project" value="TreeGrafter"/>
</dbReference>
<dbReference type="Pfam" id="PF02129">
    <property type="entry name" value="Peptidase_S15"/>
    <property type="match status" value="1"/>
</dbReference>
<feature type="domain" description="Xaa-Pro dipeptidyl-peptidase-like" evidence="1">
    <location>
        <begin position="31"/>
        <end position="164"/>
    </location>
</feature>
<organism evidence="2 3">
    <name type="scientific">Actinomadura rubrisoli</name>
    <dbReference type="NCBI Taxonomy" id="2530368"/>
    <lineage>
        <taxon>Bacteria</taxon>
        <taxon>Bacillati</taxon>
        <taxon>Actinomycetota</taxon>
        <taxon>Actinomycetes</taxon>
        <taxon>Streptosporangiales</taxon>
        <taxon>Thermomonosporaceae</taxon>
        <taxon>Actinomadura</taxon>
    </lineage>
</organism>
<name>A0A4R5AA44_9ACTN</name>
<protein>
    <submittedName>
        <fullName evidence="2">Alpha/beta hydrolase</fullName>
    </submittedName>
</protein>
<dbReference type="Gene3D" id="3.40.50.1820">
    <property type="entry name" value="alpha/beta hydrolase"/>
    <property type="match status" value="1"/>
</dbReference>
<proteinExistence type="predicted"/>
<dbReference type="PANTHER" id="PTHR43265">
    <property type="entry name" value="ESTERASE ESTD"/>
    <property type="match status" value="1"/>
</dbReference>
<keyword evidence="3" id="KW-1185">Reference proteome</keyword>
<sequence length="326" mass="36215">MVLLVTALGGVVLWQNDYDMKTERLTIRQGGHVLHAVLSTPVESGERHPLVVMIHGDAAVDATHEDGYLPMWETYARAGYATLSWAKPGVDGAPGNWLDQSMDDRADEAAAAIAWARARPDLDAGRIGLWGVSQAGWVLPKIAKRTSVAFVMAVSPAINWLRQGRYNLLAELKDRDASPATVRRELDERDRVLGLLKRRASYQEYVRVMGGAQGMSPNRWIFIGKNFTSDATDDLLALRGTPVLLALAGHDRNVDTTDTEAVYREQLESGGKLTVRHYPDADHSMVKDALARSELKSTLVFLFAPRSVFAHRYLDDQNRFLRGLRP</sequence>
<evidence type="ECO:0000313" key="3">
    <source>
        <dbReference type="Proteomes" id="UP000294513"/>
    </source>
</evidence>
<evidence type="ECO:0000259" key="1">
    <source>
        <dbReference type="Pfam" id="PF02129"/>
    </source>
</evidence>
<dbReference type="InterPro" id="IPR053145">
    <property type="entry name" value="AB_hydrolase_Est10"/>
</dbReference>
<dbReference type="InterPro" id="IPR000383">
    <property type="entry name" value="Xaa-Pro-like_dom"/>
</dbReference>
<comment type="caution">
    <text evidence="2">The sequence shown here is derived from an EMBL/GenBank/DDBJ whole genome shotgun (WGS) entry which is preliminary data.</text>
</comment>
<gene>
    <name evidence="2" type="ORF">E1298_39030</name>
</gene>
<dbReference type="SUPFAM" id="SSF53474">
    <property type="entry name" value="alpha/beta-Hydrolases"/>
    <property type="match status" value="1"/>
</dbReference>
<dbReference type="Proteomes" id="UP000294513">
    <property type="component" value="Unassembled WGS sequence"/>
</dbReference>